<gene>
    <name evidence="1" type="ordered locus">MfeM64YM_0637</name>
</gene>
<proteinExistence type="predicted"/>
<reference evidence="1 2" key="1">
    <citation type="journal article" date="2011" name="J. Bacteriol.">
        <title>Genome sequence of the repetitive-sequence-rich Mycoplasma fermentans strain M64.</title>
        <authorList>
            <person name="Shu H.W."/>
            <person name="Liu T.T."/>
            <person name="Chang H.Y."/>
            <person name="Liu Y.M."/>
            <person name="Wu K.M."/>
            <person name="Shu H.Y."/>
            <person name="Tsai S.F."/>
            <person name="Hsiao K.J."/>
            <person name="Hu W.S."/>
            <person name="Ng W.V."/>
        </authorList>
    </citation>
    <scope>NUCLEOTIDE SEQUENCE [LARGE SCALE GENOMIC DNA]</scope>
    <source>
        <strain evidence="1 2">M64</strain>
    </source>
</reference>
<dbReference type="AlphaFoldDB" id="A0AB32XC49"/>
<name>A0AB32XC49_MYCFM</name>
<dbReference type="KEGG" id="mfm:MfeM64YM_0637"/>
<evidence type="ECO:0000313" key="1">
    <source>
        <dbReference type="EMBL" id="ADV34635.1"/>
    </source>
</evidence>
<sequence length="40" mass="4717">MSVIDKIKELIKENNGYMSTAILDKNKISRNYLKFLIEKN</sequence>
<evidence type="ECO:0000313" key="2">
    <source>
        <dbReference type="Proteomes" id="UP000007473"/>
    </source>
</evidence>
<protein>
    <submittedName>
        <fullName evidence="1">Uncharacterized protein</fullName>
    </submittedName>
</protein>
<accession>A0AB32XC49</accession>
<dbReference type="EMBL" id="CP002458">
    <property type="protein sequence ID" value="ADV34635.1"/>
    <property type="molecule type" value="Genomic_DNA"/>
</dbReference>
<dbReference type="RefSeq" id="WP_013354753.1">
    <property type="nucleotide sequence ID" value="NC_014921.1"/>
</dbReference>
<organism evidence="1 2">
    <name type="scientific">Mycoplasmopsis fermentans (strain M64)</name>
    <name type="common">Mycoplasma fermentans</name>
    <dbReference type="NCBI Taxonomy" id="943945"/>
    <lineage>
        <taxon>Bacteria</taxon>
        <taxon>Bacillati</taxon>
        <taxon>Mycoplasmatota</taxon>
        <taxon>Mycoplasmoidales</taxon>
        <taxon>Metamycoplasmataceae</taxon>
        <taxon>Mycoplasmopsis</taxon>
    </lineage>
</organism>
<dbReference type="Proteomes" id="UP000007473">
    <property type="component" value="Chromosome"/>
</dbReference>